<dbReference type="EMBL" id="SRLO01000007">
    <property type="protein sequence ID" value="TNN88033.1"/>
    <property type="molecule type" value="Genomic_DNA"/>
</dbReference>
<accession>A0A4Z2JE41</accession>
<dbReference type="PANTHER" id="PTHR24255">
    <property type="entry name" value="COMPLEMENT COMPONENT 1, S SUBCOMPONENT-RELATED"/>
    <property type="match status" value="1"/>
</dbReference>
<dbReference type="SMART" id="SM00032">
    <property type="entry name" value="CCP"/>
    <property type="match status" value="2"/>
</dbReference>
<dbReference type="OrthoDB" id="5804959at2759"/>
<dbReference type="GO" id="GO:0005615">
    <property type="term" value="C:extracellular space"/>
    <property type="evidence" value="ECO:0007669"/>
    <property type="project" value="TreeGrafter"/>
</dbReference>
<dbReference type="SUPFAM" id="SSF49854">
    <property type="entry name" value="Spermadhesin, CUB domain"/>
    <property type="match status" value="3"/>
</dbReference>
<dbReference type="GO" id="GO:0004252">
    <property type="term" value="F:serine-type endopeptidase activity"/>
    <property type="evidence" value="ECO:0007669"/>
    <property type="project" value="TreeGrafter"/>
</dbReference>
<evidence type="ECO:0000259" key="4">
    <source>
        <dbReference type="PROSITE" id="PS01180"/>
    </source>
</evidence>
<dbReference type="Pfam" id="PF00431">
    <property type="entry name" value="CUB"/>
    <property type="match status" value="3"/>
</dbReference>
<comment type="caution">
    <text evidence="3">Lacks conserved residue(s) required for the propagation of feature annotation.</text>
</comment>
<keyword evidence="7" id="KW-1185">Reference proteome</keyword>
<dbReference type="PANTHER" id="PTHR24255:SF39">
    <property type="entry name" value="CUB AND SUSHI MULTIPLE DOMAINS 2"/>
    <property type="match status" value="1"/>
</dbReference>
<comment type="caution">
    <text evidence="6">The sequence shown here is derived from an EMBL/GenBank/DDBJ whole genome shotgun (WGS) entry which is preliminary data.</text>
</comment>
<evidence type="ECO:0000256" key="1">
    <source>
        <dbReference type="ARBA" id="ARBA00022825"/>
    </source>
</evidence>
<dbReference type="SUPFAM" id="SSF57535">
    <property type="entry name" value="Complement control module/SCR domain"/>
    <property type="match status" value="2"/>
</dbReference>
<organism evidence="6 7">
    <name type="scientific">Liparis tanakae</name>
    <name type="common">Tanaka's snailfish</name>
    <dbReference type="NCBI Taxonomy" id="230148"/>
    <lineage>
        <taxon>Eukaryota</taxon>
        <taxon>Metazoa</taxon>
        <taxon>Chordata</taxon>
        <taxon>Craniata</taxon>
        <taxon>Vertebrata</taxon>
        <taxon>Euteleostomi</taxon>
        <taxon>Actinopterygii</taxon>
        <taxon>Neopterygii</taxon>
        <taxon>Teleostei</taxon>
        <taxon>Neoteleostei</taxon>
        <taxon>Acanthomorphata</taxon>
        <taxon>Eupercaria</taxon>
        <taxon>Perciformes</taxon>
        <taxon>Cottioidei</taxon>
        <taxon>Cottales</taxon>
        <taxon>Liparidae</taxon>
        <taxon>Liparis</taxon>
    </lineage>
</organism>
<keyword evidence="2" id="KW-1015">Disulfide bond</keyword>
<dbReference type="InterPro" id="IPR035914">
    <property type="entry name" value="Sperma_CUB_dom_sf"/>
</dbReference>
<dbReference type="PROSITE" id="PS01180">
    <property type="entry name" value="CUB"/>
    <property type="match status" value="3"/>
</dbReference>
<keyword evidence="1" id="KW-0720">Serine protease</keyword>
<proteinExistence type="predicted"/>
<dbReference type="InterPro" id="IPR035976">
    <property type="entry name" value="Sushi/SCR/CCP_sf"/>
</dbReference>
<reference evidence="6 7" key="1">
    <citation type="submission" date="2019-03" db="EMBL/GenBank/DDBJ databases">
        <title>First draft genome of Liparis tanakae, snailfish: a comprehensive survey of snailfish specific genes.</title>
        <authorList>
            <person name="Kim W."/>
            <person name="Song I."/>
            <person name="Jeong J.-H."/>
            <person name="Kim D."/>
            <person name="Kim S."/>
            <person name="Ryu S."/>
            <person name="Song J.Y."/>
            <person name="Lee S.K."/>
        </authorList>
    </citation>
    <scope>NUCLEOTIDE SEQUENCE [LARGE SCALE GENOMIC DNA]</scope>
    <source>
        <tissue evidence="6">Muscle</tissue>
    </source>
</reference>
<evidence type="ECO:0000313" key="6">
    <source>
        <dbReference type="EMBL" id="TNN88033.1"/>
    </source>
</evidence>
<dbReference type="CDD" id="cd00041">
    <property type="entry name" value="CUB"/>
    <property type="match status" value="3"/>
</dbReference>
<evidence type="ECO:0000256" key="3">
    <source>
        <dbReference type="PROSITE-ProRule" id="PRU00302"/>
    </source>
</evidence>
<dbReference type="Gene3D" id="2.10.70.10">
    <property type="entry name" value="Complement Module, domain 1"/>
    <property type="match status" value="2"/>
</dbReference>
<dbReference type="PROSITE" id="PS50923">
    <property type="entry name" value="SUSHI"/>
    <property type="match status" value="1"/>
</dbReference>
<dbReference type="InterPro" id="IPR000859">
    <property type="entry name" value="CUB_dom"/>
</dbReference>
<sequence>MSVFVAFRHNECPDPGVPVNGKRFGESLQLGSSISFLCEEGFVKTHGSQTVSCILKDGNVVWDNAVPRCEAPCGGDLKAPTGIILSPGWPELYKEALNCEWIIEAPPGYPIKIIFDKFRTEVNYDVLEVRDGRFPSSPLIGSYQGTQVPQFLISTSSFVYLLFSTDKSHSDVGFRIRYETLCGGYIQGNFGTILSPGFPDFYPHNLNCTWIIETSHGKGVQFSFHTFHLESPHDHLLVTENGSFSQPLWRLTGSTLPSPLSAGLYGNYTAQIRFLSDFSVSYEGFNITFSEYDLEPCEDPGIPPYSTRKGLQYGVGDALIFSCFPGYRLEGPARVICLGAECGSSVTGMQGVLLSPNYPGYYGNYHECIYSIQTQPGKGIQLRARDFRLEEDDMLKVFDGSSNGARLLGVFTGSELLETTLNTTSSSMWLEFISNADNTSKGFELHFVSE</sequence>
<keyword evidence="1" id="KW-0378">Hydrolase</keyword>
<feature type="domain" description="CUB" evidence="4">
    <location>
        <begin position="342"/>
        <end position="450"/>
    </location>
</feature>
<dbReference type="Proteomes" id="UP000314294">
    <property type="component" value="Unassembled WGS sequence"/>
</dbReference>
<feature type="domain" description="Sushi" evidence="5">
    <location>
        <begin position="10"/>
        <end position="71"/>
    </location>
</feature>
<dbReference type="FunFam" id="2.60.120.290:FF:000001">
    <property type="entry name" value="CUB and sushi domain-containing protein 3 isoform X1"/>
    <property type="match status" value="3"/>
</dbReference>
<keyword evidence="1" id="KW-0645">Protease</keyword>
<dbReference type="InterPro" id="IPR000436">
    <property type="entry name" value="Sushi_SCR_CCP_dom"/>
</dbReference>
<evidence type="ECO:0000256" key="2">
    <source>
        <dbReference type="ARBA" id="ARBA00023157"/>
    </source>
</evidence>
<feature type="domain" description="CUB" evidence="4">
    <location>
        <begin position="73"/>
        <end position="181"/>
    </location>
</feature>
<gene>
    <name evidence="6" type="primary">CSMD2_0</name>
    <name evidence="6" type="ORF">EYF80_001614</name>
</gene>
<dbReference type="SMART" id="SM00042">
    <property type="entry name" value="CUB"/>
    <property type="match status" value="3"/>
</dbReference>
<dbReference type="AlphaFoldDB" id="A0A4Z2JE41"/>
<dbReference type="Gene3D" id="2.60.120.290">
    <property type="entry name" value="Spermadhesin, CUB domain"/>
    <property type="match status" value="3"/>
</dbReference>
<protein>
    <submittedName>
        <fullName evidence="6">CUB and sushi domain-containing protein 2</fullName>
    </submittedName>
</protein>
<dbReference type="Pfam" id="PF00084">
    <property type="entry name" value="Sushi"/>
    <property type="match status" value="2"/>
</dbReference>
<name>A0A4Z2JE41_9TELE</name>
<evidence type="ECO:0000259" key="5">
    <source>
        <dbReference type="PROSITE" id="PS50923"/>
    </source>
</evidence>
<keyword evidence="3" id="KW-0768">Sushi</keyword>
<dbReference type="CDD" id="cd00033">
    <property type="entry name" value="CCP"/>
    <property type="match status" value="2"/>
</dbReference>
<evidence type="ECO:0000313" key="7">
    <source>
        <dbReference type="Proteomes" id="UP000314294"/>
    </source>
</evidence>
<feature type="domain" description="CUB" evidence="4">
    <location>
        <begin position="182"/>
        <end position="292"/>
    </location>
</feature>